<comment type="function">
    <text evidence="7">Required for the formation of a threonylcarbamoyl group on adenosine at position 37 (t(6)A37) in mitochondrial tRNAs that read codons beginning with adenine. Probably involved in the transfer of the threonylcarbamoyl moiety of threonylcarbamoyl-AMP (TC-AMP) to the N6 group of A37. Involved in mitochondrial genome maintenance.</text>
</comment>
<evidence type="ECO:0000259" key="8">
    <source>
        <dbReference type="Pfam" id="PF00814"/>
    </source>
</evidence>
<dbReference type="SUPFAM" id="SSF53067">
    <property type="entry name" value="Actin-like ATPase domain"/>
    <property type="match status" value="1"/>
</dbReference>
<dbReference type="Gene3D" id="3.30.420.40">
    <property type="match status" value="2"/>
</dbReference>
<dbReference type="InterPro" id="IPR022450">
    <property type="entry name" value="TsaD"/>
</dbReference>
<dbReference type="PANTHER" id="PTHR11735:SF6">
    <property type="entry name" value="TRNA N6-ADENOSINE THREONYLCARBAMOYLTRANSFERASE, MITOCHONDRIAL"/>
    <property type="match status" value="1"/>
</dbReference>
<dbReference type="GO" id="GO:0005739">
    <property type="term" value="C:mitochondrion"/>
    <property type="evidence" value="ECO:0007669"/>
    <property type="project" value="UniProtKB-SubCell"/>
</dbReference>
<keyword evidence="4 7" id="KW-0479">Metal-binding</keyword>
<evidence type="ECO:0000313" key="9">
    <source>
        <dbReference type="EMBL" id="KAJ8904862.1"/>
    </source>
</evidence>
<evidence type="ECO:0000256" key="6">
    <source>
        <dbReference type="ARBA" id="ARBA00048117"/>
    </source>
</evidence>
<dbReference type="InterPro" id="IPR017861">
    <property type="entry name" value="KAE1/TsaD"/>
</dbReference>
<comment type="subcellular location">
    <subcellularLocation>
        <location evidence="7">Mitochondrion</location>
    </subcellularLocation>
</comment>
<accession>A0AAV8UUC9</accession>
<evidence type="ECO:0000256" key="7">
    <source>
        <dbReference type="HAMAP-Rule" id="MF_03179"/>
    </source>
</evidence>
<evidence type="ECO:0000256" key="3">
    <source>
        <dbReference type="ARBA" id="ARBA00022694"/>
    </source>
</evidence>
<feature type="domain" description="Gcp-like" evidence="8">
    <location>
        <begin position="103"/>
        <end position="392"/>
    </location>
</feature>
<dbReference type="GO" id="GO:0061711">
    <property type="term" value="F:tRNA N(6)-L-threonylcarbamoyladenine synthase activity"/>
    <property type="evidence" value="ECO:0007669"/>
    <property type="project" value="UniProtKB-EC"/>
</dbReference>
<sequence length="424" mass="45620">MSCSEIGFLWIVGVKPGVRTRERVRASCADGGAVESVKQRRRRRVGVPKGVGHQNADYCASLVEGSYAPGSGALAGKKDLVVLGIETSCDDTAAAVVRADGTVLGDSVVSQHEIHQQWGGVVPNLAKEAHAAAIDGVVEKALQKAEMNPEHVDAVAVTTGPGLEICLRIGFNAAKEFCKAHRKPFVAVNHLEGHCVLARMLHRDLEYPFLVVLVSGGHCQILVAEGEGIYALLGGTLDDAIGEAYDKTARLLGLQVGGGGGPAVEQLALNGDENAYDLPMPMRDKKNCNLSYAGLKNAVRLIAETDAGRRSEDIAASFQRVAIDHLIQKLRTAMKWCEARQPGRVRSMVVCGGVAANQRLRSRLTDVCSDFEWKLVVPPPRLCTDNGAMIAWAGIERIQRGILDNPQLLEVVSRWPLSTRLVFD</sequence>
<dbReference type="FunFam" id="3.30.420.40:FF:000012">
    <property type="entry name" value="tRNA N6-adenosine threonylcarbamoyltransferase"/>
    <property type="match status" value="1"/>
</dbReference>
<keyword evidence="3 7" id="KW-0819">tRNA processing</keyword>
<evidence type="ECO:0000313" key="10">
    <source>
        <dbReference type="Proteomes" id="UP001157974"/>
    </source>
</evidence>
<dbReference type="AlphaFoldDB" id="A0AAV8UUC9"/>
<name>A0AAV8UUC9_9RHOD</name>
<evidence type="ECO:0000256" key="4">
    <source>
        <dbReference type="ARBA" id="ARBA00022723"/>
    </source>
</evidence>
<reference evidence="9 10" key="1">
    <citation type="journal article" date="2023" name="Nat. Commun.">
        <title>Origin of minicircular mitochondrial genomes in red algae.</title>
        <authorList>
            <person name="Lee Y."/>
            <person name="Cho C.H."/>
            <person name="Lee Y.M."/>
            <person name="Park S.I."/>
            <person name="Yang J.H."/>
            <person name="West J.A."/>
            <person name="Bhattacharya D."/>
            <person name="Yoon H.S."/>
        </authorList>
    </citation>
    <scope>NUCLEOTIDE SEQUENCE [LARGE SCALE GENOMIC DNA]</scope>
    <source>
        <strain evidence="9 10">CCMP1338</strain>
        <tissue evidence="9">Whole cell</tissue>
    </source>
</reference>
<organism evidence="9 10">
    <name type="scientific">Rhodosorus marinus</name>
    <dbReference type="NCBI Taxonomy" id="101924"/>
    <lineage>
        <taxon>Eukaryota</taxon>
        <taxon>Rhodophyta</taxon>
        <taxon>Stylonematophyceae</taxon>
        <taxon>Stylonematales</taxon>
        <taxon>Stylonemataceae</taxon>
        <taxon>Rhodosorus</taxon>
    </lineage>
</organism>
<comment type="catalytic activity">
    <reaction evidence="6 7">
        <text>L-threonylcarbamoyladenylate + adenosine(37) in tRNA = N(6)-L-threonylcarbamoyladenosine(37) in tRNA + AMP + H(+)</text>
        <dbReference type="Rhea" id="RHEA:37059"/>
        <dbReference type="Rhea" id="RHEA-COMP:10162"/>
        <dbReference type="Rhea" id="RHEA-COMP:10163"/>
        <dbReference type="ChEBI" id="CHEBI:15378"/>
        <dbReference type="ChEBI" id="CHEBI:73682"/>
        <dbReference type="ChEBI" id="CHEBI:74411"/>
        <dbReference type="ChEBI" id="CHEBI:74418"/>
        <dbReference type="ChEBI" id="CHEBI:456215"/>
        <dbReference type="EC" id="2.3.1.234"/>
    </reaction>
</comment>
<comment type="similarity">
    <text evidence="7">Belongs to the KAE1 / TsaD family.</text>
</comment>
<dbReference type="PRINTS" id="PR00789">
    <property type="entry name" value="OSIALOPTASE"/>
</dbReference>
<keyword evidence="10" id="KW-1185">Reference proteome</keyword>
<gene>
    <name evidence="9" type="ORF">NDN08_001376</name>
</gene>
<dbReference type="CDD" id="cd24134">
    <property type="entry name" value="ASKHA_NBD_OSGEPL1_QRI7_euk"/>
    <property type="match status" value="1"/>
</dbReference>
<keyword evidence="2 7" id="KW-0808">Transferase</keyword>
<dbReference type="GO" id="GO:0002949">
    <property type="term" value="P:tRNA threonylcarbamoyladenosine modification"/>
    <property type="evidence" value="ECO:0007669"/>
    <property type="project" value="UniProtKB-UniRule"/>
</dbReference>
<dbReference type="EMBL" id="JAMWBK010000005">
    <property type="protein sequence ID" value="KAJ8904862.1"/>
    <property type="molecule type" value="Genomic_DNA"/>
</dbReference>
<dbReference type="EC" id="2.3.1.234" evidence="1"/>
<evidence type="ECO:0000256" key="5">
    <source>
        <dbReference type="ARBA" id="ARBA00023315"/>
    </source>
</evidence>
<dbReference type="InterPro" id="IPR043129">
    <property type="entry name" value="ATPase_NBD"/>
</dbReference>
<evidence type="ECO:0000256" key="1">
    <source>
        <dbReference type="ARBA" id="ARBA00012156"/>
    </source>
</evidence>
<dbReference type="PANTHER" id="PTHR11735">
    <property type="entry name" value="TRNA N6-ADENOSINE THREONYLCARBAMOYLTRANSFERASE"/>
    <property type="match status" value="1"/>
</dbReference>
<comment type="caution">
    <text evidence="9">The sequence shown here is derived from an EMBL/GenBank/DDBJ whole genome shotgun (WGS) entry which is preliminary data.</text>
</comment>
<proteinExistence type="inferred from homology"/>
<evidence type="ECO:0000256" key="2">
    <source>
        <dbReference type="ARBA" id="ARBA00022679"/>
    </source>
</evidence>
<dbReference type="InterPro" id="IPR000905">
    <property type="entry name" value="Gcp-like_dom"/>
</dbReference>
<dbReference type="HAMAP" id="MF_01445">
    <property type="entry name" value="TsaD"/>
    <property type="match status" value="1"/>
</dbReference>
<comment type="subunit">
    <text evidence="7">Homodimer.</text>
</comment>
<dbReference type="Pfam" id="PF00814">
    <property type="entry name" value="TsaD"/>
    <property type="match status" value="1"/>
</dbReference>
<dbReference type="NCBIfam" id="TIGR03723">
    <property type="entry name" value="T6A_TsaD_YgjD"/>
    <property type="match status" value="1"/>
</dbReference>
<dbReference type="Proteomes" id="UP001157974">
    <property type="component" value="Unassembled WGS sequence"/>
</dbReference>
<dbReference type="NCBIfam" id="TIGR00329">
    <property type="entry name" value="gcp_kae1"/>
    <property type="match status" value="1"/>
</dbReference>
<keyword evidence="5 7" id="KW-0012">Acyltransferase</keyword>
<dbReference type="GO" id="GO:0046872">
    <property type="term" value="F:metal ion binding"/>
    <property type="evidence" value="ECO:0007669"/>
    <property type="project" value="UniProtKB-KW"/>
</dbReference>
<keyword evidence="7" id="KW-0496">Mitochondrion</keyword>
<comment type="cofactor">
    <cofactor evidence="7">
        <name>a divalent metal cation</name>
        <dbReference type="ChEBI" id="CHEBI:60240"/>
    </cofactor>
    <text evidence="7">Binds 1 divalent metal cation per subunit.</text>
</comment>
<protein>
    <recommendedName>
        <fullName evidence="1">N(6)-L-threonylcarbamoyladenine synthase</fullName>
        <ecNumber evidence="1">2.3.1.234</ecNumber>
    </recommendedName>
</protein>